<feature type="region of interest" description="Disordered" evidence="2">
    <location>
        <begin position="1"/>
        <end position="49"/>
    </location>
</feature>
<accession>A0ABD5UZD3</accession>
<sequence>MTERDPNATPTSASTDPATHDSKPAESRKGGDETGNAPTAELDGHGIVERDRLADRVDAIERAIAGDGDGSVAELSERAALEGRLSDLESAVETVEDRIDEIDAATQAVRGYVGSIRAVNREVESRADLALATAERVERRCRPAAGHDSSVESRNPPARTGGRTDGGRIASGCAERDERVRRQPQDRGGEPSDGSRSDRTTSEPDRECSDRRRRERTADRPPAVAAAIPNGTNGTIPEKIARAPDVAKSDPDVDSGILAKLRNTL</sequence>
<feature type="compositionally biased region" description="Basic and acidic residues" evidence="2">
    <location>
        <begin position="174"/>
        <end position="219"/>
    </location>
</feature>
<gene>
    <name evidence="4" type="ORF">ACFQE9_06945</name>
</gene>
<protein>
    <recommendedName>
        <fullName evidence="3">DUF7310 domain-containing protein</fullName>
    </recommendedName>
</protein>
<dbReference type="EMBL" id="JBHSXL010000006">
    <property type="protein sequence ID" value="MFC6892346.1"/>
    <property type="molecule type" value="Genomic_DNA"/>
</dbReference>
<feature type="coiled-coil region" evidence="1">
    <location>
        <begin position="78"/>
        <end position="140"/>
    </location>
</feature>
<comment type="caution">
    <text evidence="4">The sequence shown here is derived from an EMBL/GenBank/DDBJ whole genome shotgun (WGS) entry which is preliminary data.</text>
</comment>
<evidence type="ECO:0000259" key="3">
    <source>
        <dbReference type="Pfam" id="PF23991"/>
    </source>
</evidence>
<feature type="compositionally biased region" description="Basic and acidic residues" evidence="2">
    <location>
        <begin position="239"/>
        <end position="251"/>
    </location>
</feature>
<feature type="domain" description="DUF7310" evidence="3">
    <location>
        <begin position="53"/>
        <end position="136"/>
    </location>
</feature>
<name>A0ABD5UZD3_9EURY</name>
<evidence type="ECO:0000313" key="4">
    <source>
        <dbReference type="EMBL" id="MFC6892346.1"/>
    </source>
</evidence>
<dbReference type="Proteomes" id="UP001596296">
    <property type="component" value="Unassembled WGS sequence"/>
</dbReference>
<keyword evidence="5" id="KW-1185">Reference proteome</keyword>
<feature type="region of interest" description="Disordered" evidence="2">
    <location>
        <begin position="140"/>
        <end position="253"/>
    </location>
</feature>
<dbReference type="Pfam" id="PF23991">
    <property type="entry name" value="DUF7310"/>
    <property type="match status" value="1"/>
</dbReference>
<dbReference type="RefSeq" id="WP_379742345.1">
    <property type="nucleotide sequence ID" value="NZ_JBHSVN010000001.1"/>
</dbReference>
<evidence type="ECO:0000313" key="5">
    <source>
        <dbReference type="Proteomes" id="UP001596296"/>
    </source>
</evidence>
<evidence type="ECO:0000256" key="1">
    <source>
        <dbReference type="SAM" id="Coils"/>
    </source>
</evidence>
<feature type="compositionally biased region" description="Low complexity" evidence="2">
    <location>
        <begin position="8"/>
        <end position="17"/>
    </location>
</feature>
<dbReference type="InterPro" id="IPR055734">
    <property type="entry name" value="DUF7310"/>
</dbReference>
<feature type="compositionally biased region" description="Basic and acidic residues" evidence="2">
    <location>
        <begin position="18"/>
        <end position="32"/>
    </location>
</feature>
<evidence type="ECO:0000256" key="2">
    <source>
        <dbReference type="SAM" id="MobiDB-lite"/>
    </source>
</evidence>
<organism evidence="4 5">
    <name type="scientific">Halopenitus salinus</name>
    <dbReference type="NCBI Taxonomy" id="1198295"/>
    <lineage>
        <taxon>Archaea</taxon>
        <taxon>Methanobacteriati</taxon>
        <taxon>Methanobacteriota</taxon>
        <taxon>Stenosarchaea group</taxon>
        <taxon>Halobacteria</taxon>
        <taxon>Halobacteriales</taxon>
        <taxon>Haloferacaceae</taxon>
        <taxon>Halopenitus</taxon>
    </lineage>
</organism>
<dbReference type="AlphaFoldDB" id="A0ABD5UZD3"/>
<proteinExistence type="predicted"/>
<keyword evidence="1" id="KW-0175">Coiled coil</keyword>
<reference evidence="4 5" key="1">
    <citation type="journal article" date="2019" name="Int. J. Syst. Evol. Microbiol.">
        <title>The Global Catalogue of Microorganisms (GCM) 10K type strain sequencing project: providing services to taxonomists for standard genome sequencing and annotation.</title>
        <authorList>
            <consortium name="The Broad Institute Genomics Platform"/>
            <consortium name="The Broad Institute Genome Sequencing Center for Infectious Disease"/>
            <person name="Wu L."/>
            <person name="Ma J."/>
        </authorList>
    </citation>
    <scope>NUCLEOTIDE SEQUENCE [LARGE SCALE GENOMIC DNA]</scope>
    <source>
        <strain evidence="4 5">SKJ47</strain>
    </source>
</reference>